<feature type="region of interest" description="Disordered" evidence="1">
    <location>
        <begin position="266"/>
        <end position="302"/>
    </location>
</feature>
<dbReference type="EMBL" id="SPOI01000262">
    <property type="protein sequence ID" value="TIB30415.1"/>
    <property type="molecule type" value="Genomic_DNA"/>
</dbReference>
<reference evidence="2 3" key="1">
    <citation type="submission" date="2019-03" db="EMBL/GenBank/DDBJ databases">
        <title>Sequencing 23 genomes of Wallemia ichthyophaga.</title>
        <authorList>
            <person name="Gostincar C."/>
        </authorList>
    </citation>
    <scope>NUCLEOTIDE SEQUENCE [LARGE SCALE GENOMIC DNA]</scope>
    <source>
        <strain evidence="2 3">EXF-6200</strain>
    </source>
</reference>
<gene>
    <name evidence="2" type="ORF">E3P86_03503</name>
</gene>
<comment type="caution">
    <text evidence="2">The sequence shown here is derived from an EMBL/GenBank/DDBJ whole genome shotgun (WGS) entry which is preliminary data.</text>
</comment>
<dbReference type="Proteomes" id="UP000310689">
    <property type="component" value="Unassembled WGS sequence"/>
</dbReference>
<accession>A0A4T0IT14</accession>
<feature type="compositionally biased region" description="Low complexity" evidence="1">
    <location>
        <begin position="376"/>
        <end position="392"/>
    </location>
</feature>
<protein>
    <submittedName>
        <fullName evidence="2">Uncharacterized protein</fullName>
    </submittedName>
</protein>
<feature type="region of interest" description="Disordered" evidence="1">
    <location>
        <begin position="333"/>
        <end position="464"/>
    </location>
</feature>
<feature type="region of interest" description="Disordered" evidence="1">
    <location>
        <begin position="212"/>
        <end position="249"/>
    </location>
</feature>
<feature type="non-terminal residue" evidence="2">
    <location>
        <position position="464"/>
    </location>
</feature>
<feature type="compositionally biased region" description="Basic and acidic residues" evidence="1">
    <location>
        <begin position="278"/>
        <end position="302"/>
    </location>
</feature>
<evidence type="ECO:0000313" key="3">
    <source>
        <dbReference type="Proteomes" id="UP000310689"/>
    </source>
</evidence>
<evidence type="ECO:0000256" key="1">
    <source>
        <dbReference type="SAM" id="MobiDB-lite"/>
    </source>
</evidence>
<name>A0A4T0IT14_WALIC</name>
<proteinExistence type="predicted"/>
<organism evidence="2 3">
    <name type="scientific">Wallemia ichthyophaga</name>
    <dbReference type="NCBI Taxonomy" id="245174"/>
    <lineage>
        <taxon>Eukaryota</taxon>
        <taxon>Fungi</taxon>
        <taxon>Dikarya</taxon>
        <taxon>Basidiomycota</taxon>
        <taxon>Wallemiomycotina</taxon>
        <taxon>Wallemiomycetes</taxon>
        <taxon>Wallemiales</taxon>
        <taxon>Wallemiaceae</taxon>
        <taxon>Wallemia</taxon>
    </lineage>
</organism>
<dbReference type="AlphaFoldDB" id="A0A4T0IT14"/>
<feature type="compositionally biased region" description="Low complexity" evidence="1">
    <location>
        <begin position="432"/>
        <end position="464"/>
    </location>
</feature>
<evidence type="ECO:0000313" key="2">
    <source>
        <dbReference type="EMBL" id="TIB30415.1"/>
    </source>
</evidence>
<sequence>MESVRGYSLAYKDLLEIGMEVDGVDDVDVTQTIAPTTPTTPTIPTQLPGSIDINPANLQFSFISSYLLGTHPINTAGVSYINGLDNLNDLDDMNNFHSFLNIQLFGGVVWLLFHPLNTLLILITLSSIAFLHTPTSRTQVMAYLQAILRECEVSDVTTFNILTQPSLNTHKKTVVYDTLSRIQDTFSEHTQSLKHLVDNDKRVALEAMYTRNSTHSAQSSHSSQLGQVNHPNHPNNSPRNNHIPHHSTYITPRTSPTITYVHSPVNRAFEGGKGGKRASRDSRGIETEEGEKEHEVKDAHTDYNPERSLLEMHTGVVTQMGTQGRHRPRARAHSAVHNTYDAHSTTSATHSHPHPVKPPPHTVRQRAVSQQHLQLPSTSNLTPAAATATASIPAPPLTRNSFGTPITHISPSPSPAASRKSSLVVCEGGEEGQVQQPQQSQQIPTQESEKSQQPQQAQESQVSQ</sequence>
<feature type="compositionally biased region" description="Low complexity" evidence="1">
    <location>
        <begin position="213"/>
        <end position="241"/>
    </location>
</feature>
<feature type="compositionally biased region" description="Polar residues" evidence="1">
    <location>
        <begin position="399"/>
        <end position="409"/>
    </location>
</feature>